<accession>A0A2S0VWL6</accession>
<dbReference type="InterPro" id="IPR041613">
    <property type="entry name" value="Pept_S41_N"/>
</dbReference>
<sequence>MCITMKKLAIFLSSALVLTACGGGSNNQTVSPIGSPNDQIDCNDQTQVNQSWYDFLTNNYLWPDELKSDINPADYSSTAAFLNAFRSDNDEYSFVLPTEQWQARTQGNVFGYGMSLDYSEANDYIRVIFVFKDSGAELGGLARGSRITEIGDNSASDIISWAKSGDARFNQVFGPDTEGHQINIKWLSPNDTEHTASITKGSINANTVMATTSIDTNIGKVGYLSFQHGFNQPSAKELDVAFTTLRQANVSELILDLRYNGGGRVDISGRLAAYIAGQQTKDQVYLNYIYNNTVQQSIIGEYGQDALVRRFDDASLFDPELGASNFATIYNNALNLNRVVILTSAATCSASELVINGLAPYIDVVTIGSTTCGKPAGMVPTPMCDETMVALNFQTTNADNFGDYFQGIAPNCTVSDETVKDDWASLNDTAYATAISYLEQGSCPVTAASQGYRPLQSTQGLAY</sequence>
<dbReference type="AlphaFoldDB" id="A0A2S0VWL6"/>
<dbReference type="PANTHER" id="PTHR32060:SF30">
    <property type="entry name" value="CARBOXY-TERMINAL PROCESSING PROTEASE CTPA"/>
    <property type="match status" value="1"/>
</dbReference>
<dbReference type="CDD" id="cd07561">
    <property type="entry name" value="Peptidase_S41_CPP_like"/>
    <property type="match status" value="1"/>
</dbReference>
<feature type="signal peptide" evidence="1">
    <location>
        <begin position="1"/>
        <end position="22"/>
    </location>
</feature>
<evidence type="ECO:0000259" key="3">
    <source>
        <dbReference type="Pfam" id="PF18294"/>
    </source>
</evidence>
<dbReference type="GO" id="GO:0030288">
    <property type="term" value="C:outer membrane-bounded periplasmic space"/>
    <property type="evidence" value="ECO:0007669"/>
    <property type="project" value="TreeGrafter"/>
</dbReference>
<evidence type="ECO:0000313" key="4">
    <source>
        <dbReference type="EMBL" id="AWB68614.1"/>
    </source>
</evidence>
<dbReference type="PROSITE" id="PS51257">
    <property type="entry name" value="PROKAR_LIPOPROTEIN"/>
    <property type="match status" value="1"/>
</dbReference>
<dbReference type="GO" id="GO:0008236">
    <property type="term" value="F:serine-type peptidase activity"/>
    <property type="evidence" value="ECO:0007669"/>
    <property type="project" value="InterPro"/>
</dbReference>
<dbReference type="KEGG" id="cate:C2869_20410"/>
<dbReference type="GO" id="GO:0004175">
    <property type="term" value="F:endopeptidase activity"/>
    <property type="evidence" value="ECO:0007669"/>
    <property type="project" value="TreeGrafter"/>
</dbReference>
<dbReference type="Gene3D" id="3.30.750.170">
    <property type="match status" value="1"/>
</dbReference>
<evidence type="ECO:0000313" key="5">
    <source>
        <dbReference type="Proteomes" id="UP000244441"/>
    </source>
</evidence>
<gene>
    <name evidence="4" type="ORF">C2869_20410</name>
</gene>
<dbReference type="Pfam" id="PF03572">
    <property type="entry name" value="Peptidase_S41"/>
    <property type="match status" value="1"/>
</dbReference>
<dbReference type="Pfam" id="PF18294">
    <property type="entry name" value="Pept_S41_N"/>
    <property type="match status" value="1"/>
</dbReference>
<feature type="domain" description="Peptidase S41 N-terminal" evidence="3">
    <location>
        <begin position="48"/>
        <end position="94"/>
    </location>
</feature>
<dbReference type="Gene3D" id="2.30.42.10">
    <property type="match status" value="1"/>
</dbReference>
<dbReference type="SUPFAM" id="SSF52096">
    <property type="entry name" value="ClpP/crotonase"/>
    <property type="match status" value="1"/>
</dbReference>
<dbReference type="Proteomes" id="UP000244441">
    <property type="component" value="Chromosome"/>
</dbReference>
<keyword evidence="5" id="KW-1185">Reference proteome</keyword>
<proteinExistence type="predicted"/>
<keyword evidence="1" id="KW-0732">Signal</keyword>
<dbReference type="GO" id="GO:0007165">
    <property type="term" value="P:signal transduction"/>
    <property type="evidence" value="ECO:0007669"/>
    <property type="project" value="TreeGrafter"/>
</dbReference>
<feature type="chain" id="PRO_5015782243" evidence="1">
    <location>
        <begin position="23"/>
        <end position="463"/>
    </location>
</feature>
<protein>
    <submittedName>
        <fullName evidence="4">Uncharacterized protein</fullName>
    </submittedName>
</protein>
<dbReference type="InterPro" id="IPR036034">
    <property type="entry name" value="PDZ_sf"/>
</dbReference>
<name>A0A2S0VWL6_9ALTE</name>
<dbReference type="Gene3D" id="3.90.226.10">
    <property type="entry name" value="2-enoyl-CoA Hydratase, Chain A, domain 1"/>
    <property type="match status" value="1"/>
</dbReference>
<evidence type="ECO:0000259" key="2">
    <source>
        <dbReference type="Pfam" id="PF03572"/>
    </source>
</evidence>
<evidence type="ECO:0000256" key="1">
    <source>
        <dbReference type="SAM" id="SignalP"/>
    </source>
</evidence>
<dbReference type="InterPro" id="IPR005151">
    <property type="entry name" value="Tail-specific_protease"/>
</dbReference>
<organism evidence="4 5">
    <name type="scientific">Saccharobesus litoralis</name>
    <dbReference type="NCBI Taxonomy" id="2172099"/>
    <lineage>
        <taxon>Bacteria</taxon>
        <taxon>Pseudomonadati</taxon>
        <taxon>Pseudomonadota</taxon>
        <taxon>Gammaproteobacteria</taxon>
        <taxon>Alteromonadales</taxon>
        <taxon>Alteromonadaceae</taxon>
        <taxon>Saccharobesus</taxon>
    </lineage>
</organism>
<dbReference type="EMBL" id="CP026604">
    <property type="protein sequence ID" value="AWB68614.1"/>
    <property type="molecule type" value="Genomic_DNA"/>
</dbReference>
<dbReference type="InterPro" id="IPR029045">
    <property type="entry name" value="ClpP/crotonase-like_dom_sf"/>
</dbReference>
<dbReference type="GO" id="GO:0006508">
    <property type="term" value="P:proteolysis"/>
    <property type="evidence" value="ECO:0007669"/>
    <property type="project" value="InterPro"/>
</dbReference>
<feature type="domain" description="Tail specific protease" evidence="2">
    <location>
        <begin position="220"/>
        <end position="413"/>
    </location>
</feature>
<reference evidence="4 5" key="1">
    <citation type="submission" date="2018-01" db="EMBL/GenBank/DDBJ databases">
        <title>Genome sequence of a Cantenovulum-like bacteria.</title>
        <authorList>
            <person name="Tan W.R."/>
            <person name="Lau N.-S."/>
            <person name="Go F."/>
            <person name="Amirul A.-A.A."/>
        </authorList>
    </citation>
    <scope>NUCLEOTIDE SEQUENCE [LARGE SCALE GENOMIC DNA]</scope>
    <source>
        <strain evidence="4 5">CCB-QB4</strain>
    </source>
</reference>
<dbReference type="PANTHER" id="PTHR32060">
    <property type="entry name" value="TAIL-SPECIFIC PROTEASE"/>
    <property type="match status" value="1"/>
</dbReference>